<dbReference type="PANTHER" id="PTHR11022:SF41">
    <property type="entry name" value="PEPTIDOGLYCAN-RECOGNITION PROTEIN LC-RELATED"/>
    <property type="match status" value="1"/>
</dbReference>
<dbReference type="InterPro" id="IPR002502">
    <property type="entry name" value="Amidase_domain"/>
</dbReference>
<sequence length="307" mass="32245">MRVPRRPRGARQRRSPRIPGGPGSPRPPRAVTASLGCLPGVAAAVALVLCAHGVEHAAENSAARGAARATAAHQAPAPAVVPRSVWLGDAAREQPPPRYDDEVVAVFVHHTDSPNGYDCADAPGIIRGLYEGQTGARDWDDLGYNFVVDRCGTVYEGRAGGTDRPVTGAHTQGFNHRTTGIAALGTFTEGAEVPQEMLRAIAAVAAWKLGTSGTDPRADVRLVSSNGGSRYAAGTTAVLPAVAGHSDGYMTDCPGAALKARLPEIRALAARLQGRESGDTLPDDTRTTVRNDDTRNTRNTRNEEQVP</sequence>
<protein>
    <submittedName>
        <fullName evidence="4">Peptidoglycan recognition protein</fullName>
    </submittedName>
</protein>
<comment type="caution">
    <text evidence="4">The sequence shown here is derived from an EMBL/GenBank/DDBJ whole genome shotgun (WGS) entry which is preliminary data.</text>
</comment>
<dbReference type="CDD" id="cd06583">
    <property type="entry name" value="PGRP"/>
    <property type="match status" value="1"/>
</dbReference>
<evidence type="ECO:0000259" key="3">
    <source>
        <dbReference type="SMART" id="SM00701"/>
    </source>
</evidence>
<dbReference type="InterPro" id="IPR036505">
    <property type="entry name" value="Amidase/PGRP_sf"/>
</dbReference>
<dbReference type="SMART" id="SM00701">
    <property type="entry name" value="PGRP"/>
    <property type="match status" value="1"/>
</dbReference>
<feature type="compositionally biased region" description="Basic residues" evidence="2">
    <location>
        <begin position="1"/>
        <end position="16"/>
    </location>
</feature>
<keyword evidence="5" id="KW-1185">Reference proteome</keyword>
<dbReference type="Proteomes" id="UP001596035">
    <property type="component" value="Unassembled WGS sequence"/>
</dbReference>
<accession>A0ABW0DQQ9</accession>
<dbReference type="Gene3D" id="3.40.80.10">
    <property type="entry name" value="Peptidoglycan recognition protein-like"/>
    <property type="match status" value="1"/>
</dbReference>
<feature type="domain" description="Peptidoglycan recognition protein family" evidence="3">
    <location>
        <begin position="78"/>
        <end position="227"/>
    </location>
</feature>
<feature type="region of interest" description="Disordered" evidence="2">
    <location>
        <begin position="1"/>
        <end position="29"/>
    </location>
</feature>
<evidence type="ECO:0000256" key="1">
    <source>
        <dbReference type="ARBA" id="ARBA00007553"/>
    </source>
</evidence>
<feature type="region of interest" description="Disordered" evidence="2">
    <location>
        <begin position="273"/>
        <end position="307"/>
    </location>
</feature>
<dbReference type="SUPFAM" id="SSF55846">
    <property type="entry name" value="N-acetylmuramoyl-L-alanine amidase-like"/>
    <property type="match status" value="1"/>
</dbReference>
<evidence type="ECO:0000313" key="4">
    <source>
        <dbReference type="EMBL" id="MFC5241178.1"/>
    </source>
</evidence>
<dbReference type="EMBL" id="JBHSKN010000013">
    <property type="protein sequence ID" value="MFC5241178.1"/>
    <property type="molecule type" value="Genomic_DNA"/>
</dbReference>
<dbReference type="PANTHER" id="PTHR11022">
    <property type="entry name" value="PEPTIDOGLYCAN RECOGNITION PROTEIN"/>
    <property type="match status" value="1"/>
</dbReference>
<dbReference type="InterPro" id="IPR006619">
    <property type="entry name" value="PGRP_domain_met/bac"/>
</dbReference>
<name>A0ABW0DQQ9_9ACTN</name>
<dbReference type="InterPro" id="IPR015510">
    <property type="entry name" value="PGRP"/>
</dbReference>
<organism evidence="4 5">
    <name type="scientific">Streptomyces atrovirens</name>
    <dbReference type="NCBI Taxonomy" id="285556"/>
    <lineage>
        <taxon>Bacteria</taxon>
        <taxon>Bacillati</taxon>
        <taxon>Actinomycetota</taxon>
        <taxon>Actinomycetes</taxon>
        <taxon>Kitasatosporales</taxon>
        <taxon>Streptomycetaceae</taxon>
        <taxon>Streptomyces</taxon>
    </lineage>
</organism>
<dbReference type="RefSeq" id="WP_344565400.1">
    <property type="nucleotide sequence ID" value="NZ_BAAATG010000038.1"/>
</dbReference>
<evidence type="ECO:0000256" key="2">
    <source>
        <dbReference type="SAM" id="MobiDB-lite"/>
    </source>
</evidence>
<comment type="similarity">
    <text evidence="1">Belongs to the N-acetylmuramoyl-L-alanine amidase 2 family.</text>
</comment>
<proteinExistence type="inferred from homology"/>
<gene>
    <name evidence="4" type="ORF">ACFPWV_14850</name>
</gene>
<evidence type="ECO:0000313" key="5">
    <source>
        <dbReference type="Proteomes" id="UP001596035"/>
    </source>
</evidence>
<dbReference type="Pfam" id="PF01510">
    <property type="entry name" value="Amidase_2"/>
    <property type="match status" value="1"/>
</dbReference>
<reference evidence="5" key="1">
    <citation type="journal article" date="2019" name="Int. J. Syst. Evol. Microbiol.">
        <title>The Global Catalogue of Microorganisms (GCM) 10K type strain sequencing project: providing services to taxonomists for standard genome sequencing and annotation.</title>
        <authorList>
            <consortium name="The Broad Institute Genomics Platform"/>
            <consortium name="The Broad Institute Genome Sequencing Center for Infectious Disease"/>
            <person name="Wu L."/>
            <person name="Ma J."/>
        </authorList>
    </citation>
    <scope>NUCLEOTIDE SEQUENCE [LARGE SCALE GENOMIC DNA]</scope>
    <source>
        <strain evidence="5">CGMCC 4.7131</strain>
    </source>
</reference>